<keyword evidence="3" id="KW-1185">Reference proteome</keyword>
<accession>A0ABP3UVG3</accession>
<gene>
    <name evidence="2" type="ORF">GCM10009431_10060</name>
</gene>
<evidence type="ECO:0000313" key="3">
    <source>
        <dbReference type="Proteomes" id="UP001500736"/>
    </source>
</evidence>
<evidence type="ECO:0008006" key="4">
    <source>
        <dbReference type="Google" id="ProtNLM"/>
    </source>
</evidence>
<feature type="transmembrane region" description="Helical" evidence="1">
    <location>
        <begin position="32"/>
        <end position="56"/>
    </location>
</feature>
<sequence>MTFTELQLKIQNAKDLDFGDIFNRSIELFKKVWVQGLVMTILTMALMIPFYIIMYLPLIAMGLFDPQALESGEPNFALMIPFYLMMLVFSFFAMVIGFALKAAFLRICKMKDLDEVGKEDYFYFLKKPYLGKVFSLSLISFGISLAATLLCVLPLFYVMVPITLMNVIFAFNPHLSPSEITKAAFNLGNKKWLITFGLILVSGMLAQVVGILMCFIGVLVTASFTVLPLYYIYKDSVGLDEKEIDRIGEGQQF</sequence>
<feature type="transmembrane region" description="Helical" evidence="1">
    <location>
        <begin position="129"/>
        <end position="149"/>
    </location>
</feature>
<keyword evidence="1" id="KW-0812">Transmembrane</keyword>
<protein>
    <recommendedName>
        <fullName evidence="4">Glycerophosphoryl diester phosphodiesterase membrane domain-containing protein</fullName>
    </recommendedName>
</protein>
<keyword evidence="1" id="KW-0472">Membrane</keyword>
<feature type="transmembrane region" description="Helical" evidence="1">
    <location>
        <begin position="192"/>
        <end position="209"/>
    </location>
</feature>
<proteinExistence type="predicted"/>
<name>A0ABP3UVG3_9FLAO</name>
<organism evidence="2 3">
    <name type="scientific">Gaetbulibacter jejuensis</name>
    <dbReference type="NCBI Taxonomy" id="584607"/>
    <lineage>
        <taxon>Bacteria</taxon>
        <taxon>Pseudomonadati</taxon>
        <taxon>Bacteroidota</taxon>
        <taxon>Flavobacteriia</taxon>
        <taxon>Flavobacteriales</taxon>
        <taxon>Flavobacteriaceae</taxon>
        <taxon>Gaetbulibacter</taxon>
    </lineage>
</organism>
<comment type="caution">
    <text evidence="2">The sequence shown here is derived from an EMBL/GenBank/DDBJ whole genome shotgun (WGS) entry which is preliminary data.</text>
</comment>
<keyword evidence="1" id="KW-1133">Transmembrane helix</keyword>
<feature type="transmembrane region" description="Helical" evidence="1">
    <location>
        <begin position="76"/>
        <end position="100"/>
    </location>
</feature>
<evidence type="ECO:0000313" key="2">
    <source>
        <dbReference type="EMBL" id="GAA0740178.1"/>
    </source>
</evidence>
<dbReference type="RefSeq" id="WP_343796279.1">
    <property type="nucleotide sequence ID" value="NZ_BAAAGF010000001.1"/>
</dbReference>
<reference evidence="3" key="1">
    <citation type="journal article" date="2019" name="Int. J. Syst. Evol. Microbiol.">
        <title>The Global Catalogue of Microorganisms (GCM) 10K type strain sequencing project: providing services to taxonomists for standard genome sequencing and annotation.</title>
        <authorList>
            <consortium name="The Broad Institute Genomics Platform"/>
            <consortium name="The Broad Institute Genome Sequencing Center for Infectious Disease"/>
            <person name="Wu L."/>
            <person name="Ma J."/>
        </authorList>
    </citation>
    <scope>NUCLEOTIDE SEQUENCE [LARGE SCALE GENOMIC DNA]</scope>
    <source>
        <strain evidence="3">JCM 15976</strain>
    </source>
</reference>
<dbReference type="Proteomes" id="UP001500736">
    <property type="component" value="Unassembled WGS sequence"/>
</dbReference>
<evidence type="ECO:0000256" key="1">
    <source>
        <dbReference type="SAM" id="Phobius"/>
    </source>
</evidence>
<dbReference type="EMBL" id="BAAAGF010000001">
    <property type="protein sequence ID" value="GAA0740178.1"/>
    <property type="molecule type" value="Genomic_DNA"/>
</dbReference>
<feature type="transmembrane region" description="Helical" evidence="1">
    <location>
        <begin position="215"/>
        <end position="233"/>
    </location>
</feature>